<dbReference type="AlphaFoldDB" id="A0A182KHN2"/>
<dbReference type="VEuPathDB" id="VectorBase:ACHR014002"/>
<organism evidence="1 2">
    <name type="scientific">Anopheles christyi</name>
    <dbReference type="NCBI Taxonomy" id="43041"/>
    <lineage>
        <taxon>Eukaryota</taxon>
        <taxon>Metazoa</taxon>
        <taxon>Ecdysozoa</taxon>
        <taxon>Arthropoda</taxon>
        <taxon>Hexapoda</taxon>
        <taxon>Insecta</taxon>
        <taxon>Pterygota</taxon>
        <taxon>Neoptera</taxon>
        <taxon>Endopterygota</taxon>
        <taxon>Diptera</taxon>
        <taxon>Nematocera</taxon>
        <taxon>Culicoidea</taxon>
        <taxon>Culicidae</taxon>
        <taxon>Anophelinae</taxon>
        <taxon>Anopheles</taxon>
    </lineage>
</organism>
<dbReference type="Proteomes" id="UP000075881">
    <property type="component" value="Unassembled WGS sequence"/>
</dbReference>
<name>A0A182KHN2_9DIPT</name>
<proteinExistence type="predicted"/>
<protein>
    <submittedName>
        <fullName evidence="1">Uncharacterized protein</fullName>
    </submittedName>
</protein>
<keyword evidence="2" id="KW-1185">Reference proteome</keyword>
<accession>A0A182KHN2</accession>
<evidence type="ECO:0000313" key="1">
    <source>
        <dbReference type="EnsemblMetazoa" id="ACHR014002-PA"/>
    </source>
</evidence>
<reference evidence="2" key="1">
    <citation type="submission" date="2013-03" db="EMBL/GenBank/DDBJ databases">
        <title>The Genome Sequence of Anopheles christyi ACHKN1017.</title>
        <authorList>
            <consortium name="The Broad Institute Genomics Platform"/>
            <person name="Neafsey D.E."/>
            <person name="Besansky N."/>
            <person name="Walker B."/>
            <person name="Young S.K."/>
            <person name="Zeng Q."/>
            <person name="Gargeya S."/>
            <person name="Fitzgerald M."/>
            <person name="Haas B."/>
            <person name="Abouelleil A."/>
            <person name="Allen A.W."/>
            <person name="Alvarado L."/>
            <person name="Arachchi H.M."/>
            <person name="Berlin A.M."/>
            <person name="Chapman S.B."/>
            <person name="Gainer-Dewar J."/>
            <person name="Goldberg J."/>
            <person name="Griggs A."/>
            <person name="Gujja S."/>
            <person name="Hansen M."/>
            <person name="Howarth C."/>
            <person name="Imamovic A."/>
            <person name="Ireland A."/>
            <person name="Larimer J."/>
            <person name="McCowan C."/>
            <person name="Murphy C."/>
            <person name="Pearson M."/>
            <person name="Poon T.W."/>
            <person name="Priest M."/>
            <person name="Roberts A."/>
            <person name="Saif S."/>
            <person name="Shea T."/>
            <person name="Sisk P."/>
            <person name="Sykes S."/>
            <person name="Wortman J."/>
            <person name="Nusbaum C."/>
            <person name="Birren B."/>
        </authorList>
    </citation>
    <scope>NUCLEOTIDE SEQUENCE [LARGE SCALE GENOMIC DNA]</scope>
    <source>
        <strain evidence="2">ACHKN1017</strain>
    </source>
</reference>
<sequence>MYAIACTVPRNPYTTINDLGVAKRCSQAGCQQDIPQSMFDFIVAVNGLYTHTHE</sequence>
<reference evidence="1" key="2">
    <citation type="submission" date="2020-05" db="UniProtKB">
        <authorList>
            <consortium name="EnsemblMetazoa"/>
        </authorList>
    </citation>
    <scope>IDENTIFICATION</scope>
    <source>
        <strain evidence="1">ACHKN1017</strain>
    </source>
</reference>
<evidence type="ECO:0000313" key="2">
    <source>
        <dbReference type="Proteomes" id="UP000075881"/>
    </source>
</evidence>
<dbReference type="EnsemblMetazoa" id="ACHR014002-RA">
    <property type="protein sequence ID" value="ACHR014002-PA"/>
    <property type="gene ID" value="ACHR014002"/>
</dbReference>